<dbReference type="PANTHER" id="PTHR42999:SF1">
    <property type="entry name" value="PENTAPEPTIDE REPEAT-CONTAINING PROTEIN"/>
    <property type="match status" value="1"/>
</dbReference>
<dbReference type="InterPro" id="IPR052949">
    <property type="entry name" value="PA_immunity-related"/>
</dbReference>
<name>A0A1E3A474_9FIRM</name>
<dbReference type="Pfam" id="PF00805">
    <property type="entry name" value="Pentapeptide"/>
    <property type="match status" value="1"/>
</dbReference>
<dbReference type="RefSeq" id="WP_069154002.1">
    <property type="nucleotide sequence ID" value="NZ_MCGH01000003.1"/>
</dbReference>
<accession>A0A1E3A474</accession>
<proteinExistence type="predicted"/>
<dbReference type="PATRIC" id="fig|1432052.4.peg.4840"/>
<organism evidence="1 2">
    <name type="scientific">Eisenbergiella tayi</name>
    <dbReference type="NCBI Taxonomy" id="1432052"/>
    <lineage>
        <taxon>Bacteria</taxon>
        <taxon>Bacillati</taxon>
        <taxon>Bacillota</taxon>
        <taxon>Clostridia</taxon>
        <taxon>Lachnospirales</taxon>
        <taxon>Lachnospiraceae</taxon>
        <taxon>Eisenbergiella</taxon>
    </lineage>
</organism>
<dbReference type="Gene3D" id="2.160.20.80">
    <property type="entry name" value="E3 ubiquitin-protein ligase SopA"/>
    <property type="match status" value="1"/>
</dbReference>
<evidence type="ECO:0000313" key="1">
    <source>
        <dbReference type="EMBL" id="ODM03563.1"/>
    </source>
</evidence>
<dbReference type="PANTHER" id="PTHR42999">
    <property type="entry name" value="ANTIBIOTIC RESISTANCE PROTEIN MCBG"/>
    <property type="match status" value="1"/>
</dbReference>
<dbReference type="InterPro" id="IPR001646">
    <property type="entry name" value="5peptide_repeat"/>
</dbReference>
<dbReference type="SUPFAM" id="SSF141571">
    <property type="entry name" value="Pentapeptide repeat-like"/>
    <property type="match status" value="1"/>
</dbReference>
<evidence type="ECO:0000313" key="2">
    <source>
        <dbReference type="Proteomes" id="UP000094067"/>
    </source>
</evidence>
<dbReference type="Proteomes" id="UP000094067">
    <property type="component" value="Unassembled WGS sequence"/>
</dbReference>
<reference evidence="1 2" key="1">
    <citation type="submission" date="2016-07" db="EMBL/GenBank/DDBJ databases">
        <title>Characterization of isolates of Eisenbergiella tayi derived from blood cultures, using whole genome sequencing.</title>
        <authorList>
            <person name="Burdz T."/>
            <person name="Wiebe D."/>
            <person name="Huynh C."/>
            <person name="Bernard K."/>
        </authorList>
    </citation>
    <scope>NUCLEOTIDE SEQUENCE [LARGE SCALE GENOMIC DNA]</scope>
    <source>
        <strain evidence="1 2">NML 110608</strain>
    </source>
</reference>
<gene>
    <name evidence="1" type="ORF">BEI61_04361</name>
</gene>
<sequence length="221" mass="25261">MEKKSLKTAPPVLSASLREIEDGLAFLQDARREDMLVEQCRIRGLTAENEDFYKLNLEGVVFENCSFFHCNFEKASFIDVQFRNCDFSNSVLDDCYFNRCEFLFVKGVGADFHESLLKETRWEECSLSFANFSGSRWESASLAGCDMQESYLADCRFKKVEWKDLNLKRASFFHTSLKGMDLRGNDVEGIIVSEEKNELRGAVADIYQAADLAKLMGIVIK</sequence>
<comment type="caution">
    <text evidence="1">The sequence shown here is derived from an EMBL/GenBank/DDBJ whole genome shotgun (WGS) entry which is preliminary data.</text>
</comment>
<dbReference type="Pfam" id="PF13599">
    <property type="entry name" value="Pentapeptide_4"/>
    <property type="match status" value="1"/>
</dbReference>
<dbReference type="AlphaFoldDB" id="A0A1E3A474"/>
<dbReference type="EMBL" id="MCGH01000003">
    <property type="protein sequence ID" value="ODM03563.1"/>
    <property type="molecule type" value="Genomic_DNA"/>
</dbReference>
<protein>
    <submittedName>
        <fullName evidence="1">Pentapeptide repeats (8 copies)</fullName>
    </submittedName>
</protein>